<reference evidence="3" key="1">
    <citation type="submission" date="2007-04" db="EMBL/GenBank/DDBJ databases">
        <title>Annotation of Pediculus humanus corporis strain USDA.</title>
        <authorList>
            <person name="Kirkness E."/>
            <person name="Hannick L."/>
            <person name="Hass B."/>
            <person name="Bruggner R."/>
            <person name="Lawson D."/>
            <person name="Bidwell S."/>
            <person name="Joardar V."/>
            <person name="Caler E."/>
            <person name="Walenz B."/>
            <person name="Inman J."/>
            <person name="Schobel S."/>
            <person name="Galinsky K."/>
            <person name="Amedeo P."/>
            <person name="Strausberg R."/>
        </authorList>
    </citation>
    <scope>NUCLEOTIDE SEQUENCE</scope>
    <source>
        <strain evidence="3">USDA</strain>
    </source>
</reference>
<protein>
    <recommendedName>
        <fullName evidence="6">Heat shock factor binding protein</fullName>
    </recommendedName>
</protein>
<organism>
    <name type="scientific">Pediculus humanus subsp. corporis</name>
    <name type="common">Body louse</name>
    <dbReference type="NCBI Taxonomy" id="121224"/>
    <lineage>
        <taxon>Eukaryota</taxon>
        <taxon>Metazoa</taxon>
        <taxon>Ecdysozoa</taxon>
        <taxon>Arthropoda</taxon>
        <taxon>Hexapoda</taxon>
        <taxon>Insecta</taxon>
        <taxon>Pterygota</taxon>
        <taxon>Neoptera</taxon>
        <taxon>Paraneoptera</taxon>
        <taxon>Psocodea</taxon>
        <taxon>Troctomorpha</taxon>
        <taxon>Phthiraptera</taxon>
        <taxon>Anoplura</taxon>
        <taxon>Pediculidae</taxon>
        <taxon>Pediculus</taxon>
    </lineage>
</organism>
<dbReference type="InterPro" id="IPR009643">
    <property type="entry name" value="HS1-bd"/>
</dbReference>
<dbReference type="VEuPathDB" id="VectorBase:PHUM509420"/>
<dbReference type="AlphaFoldDB" id="E0VY51"/>
<accession>E0VY51</accession>
<dbReference type="EMBL" id="AAZO01006200">
    <property type="status" value="NOT_ANNOTATED_CDS"/>
    <property type="molecule type" value="Genomic_DNA"/>
</dbReference>
<dbReference type="EMBL" id="DS235843">
    <property type="protein sequence ID" value="EEB18307.1"/>
    <property type="molecule type" value="Genomic_DNA"/>
</dbReference>
<dbReference type="Pfam" id="PF06825">
    <property type="entry name" value="HSBP1"/>
    <property type="match status" value="1"/>
</dbReference>
<dbReference type="RefSeq" id="XP_002431045.1">
    <property type="nucleotide sequence ID" value="XM_002431000.1"/>
</dbReference>
<feature type="region of interest" description="Disordered" evidence="2">
    <location>
        <begin position="1"/>
        <end position="24"/>
    </location>
</feature>
<dbReference type="KEGG" id="phu:Phum_PHUM509420"/>
<evidence type="ECO:0000313" key="3">
    <source>
        <dbReference type="EMBL" id="EEB18307.1"/>
    </source>
</evidence>
<dbReference type="Proteomes" id="UP000009046">
    <property type="component" value="Unassembled WGS sequence"/>
</dbReference>
<dbReference type="Gene3D" id="1.20.5.430">
    <property type="match status" value="1"/>
</dbReference>
<sequence>MAELQDSSKLEMQPNYAIENNSDPKNMQELTQYVQSLLQQMQDRFQTMSDQVINRNILLIVFNYQVLMKWVIE</sequence>
<reference evidence="4" key="3">
    <citation type="submission" date="2020-05" db="UniProtKB">
        <authorList>
            <consortium name="EnsemblMetazoa"/>
        </authorList>
    </citation>
    <scope>IDENTIFICATION</scope>
    <source>
        <strain evidence="4">USDA</strain>
    </source>
</reference>
<dbReference type="GO" id="GO:0005829">
    <property type="term" value="C:cytosol"/>
    <property type="evidence" value="ECO:0007669"/>
    <property type="project" value="TreeGrafter"/>
</dbReference>
<dbReference type="GeneID" id="8233027"/>
<dbReference type="GO" id="GO:0005634">
    <property type="term" value="C:nucleus"/>
    <property type="evidence" value="ECO:0007669"/>
    <property type="project" value="TreeGrafter"/>
</dbReference>
<dbReference type="OrthoDB" id="4159489at2759"/>
<keyword evidence="5" id="KW-1185">Reference proteome</keyword>
<dbReference type="PANTHER" id="PTHR19424:SF0">
    <property type="entry name" value="HEAT SHOCK FACTOR BINDING PROTEIN 1"/>
    <property type="match status" value="1"/>
</dbReference>
<evidence type="ECO:0000256" key="2">
    <source>
        <dbReference type="SAM" id="MobiDB-lite"/>
    </source>
</evidence>
<dbReference type="STRING" id="121224.E0VY51"/>
<comment type="similarity">
    <text evidence="1">Belongs to the HSBP1 family.</text>
</comment>
<dbReference type="InParanoid" id="E0VY51"/>
<dbReference type="HOGENOM" id="CLU_2943742_0_0_1"/>
<dbReference type="GO" id="GO:0070370">
    <property type="term" value="P:cellular heat acclimation"/>
    <property type="evidence" value="ECO:0007669"/>
    <property type="project" value="TreeGrafter"/>
</dbReference>
<dbReference type="GO" id="GO:0003714">
    <property type="term" value="F:transcription corepressor activity"/>
    <property type="evidence" value="ECO:0007669"/>
    <property type="project" value="InterPro"/>
</dbReference>
<evidence type="ECO:0008006" key="6">
    <source>
        <dbReference type="Google" id="ProtNLM"/>
    </source>
</evidence>
<gene>
    <name evidence="4" type="primary">8233027</name>
    <name evidence="3" type="ORF">Phum_PHUM509420</name>
</gene>
<name>E0VY51_PEDHC</name>
<dbReference type="PANTHER" id="PTHR19424">
    <property type="entry name" value="HEAT SHOCK FACTOR BINDING PROTEIN 1"/>
    <property type="match status" value="1"/>
</dbReference>
<dbReference type="EnsemblMetazoa" id="PHUM509420-RA">
    <property type="protein sequence ID" value="PHUM509420-PA"/>
    <property type="gene ID" value="PHUM509420"/>
</dbReference>
<reference evidence="3" key="2">
    <citation type="submission" date="2007-04" db="EMBL/GenBank/DDBJ databases">
        <title>The genome of the human body louse.</title>
        <authorList>
            <consortium name="The Human Body Louse Genome Consortium"/>
            <person name="Kirkness E."/>
            <person name="Walenz B."/>
            <person name="Hass B."/>
            <person name="Bruggner R."/>
            <person name="Strausberg R."/>
        </authorList>
    </citation>
    <scope>NUCLEOTIDE SEQUENCE</scope>
    <source>
        <strain evidence="3">USDA</strain>
    </source>
</reference>
<dbReference type="eggNOG" id="KOG4117">
    <property type="taxonomic scope" value="Eukaryota"/>
</dbReference>
<evidence type="ECO:0000256" key="1">
    <source>
        <dbReference type="ARBA" id="ARBA00006349"/>
    </source>
</evidence>
<evidence type="ECO:0000313" key="4">
    <source>
        <dbReference type="EnsemblMetazoa" id="PHUM509420-PA"/>
    </source>
</evidence>
<proteinExistence type="inferred from homology"/>
<evidence type="ECO:0000313" key="5">
    <source>
        <dbReference type="Proteomes" id="UP000009046"/>
    </source>
</evidence>
<dbReference type="CTD" id="8233027"/>